<gene>
    <name evidence="7" type="ORF">MU0050_002640</name>
</gene>
<dbReference type="Gene3D" id="1.10.12.10">
    <property type="entry name" value="Lyase 2-enoyl-coa Hydratase, Chain A, domain 2"/>
    <property type="match status" value="1"/>
</dbReference>
<comment type="catalytic activity">
    <reaction evidence="4">
        <text>a (3S)-3-hydroxyacyl-CoA = a (2E)-enoyl-CoA + H2O</text>
        <dbReference type="Rhea" id="RHEA:16105"/>
        <dbReference type="ChEBI" id="CHEBI:15377"/>
        <dbReference type="ChEBI" id="CHEBI:57318"/>
        <dbReference type="ChEBI" id="CHEBI:58856"/>
        <dbReference type="EC" id="4.2.1.17"/>
    </reaction>
</comment>
<evidence type="ECO:0000313" key="8">
    <source>
        <dbReference type="Proteomes" id="UP001190466"/>
    </source>
</evidence>
<evidence type="ECO:0000256" key="6">
    <source>
        <dbReference type="RuleBase" id="RU003707"/>
    </source>
</evidence>
<evidence type="ECO:0000256" key="1">
    <source>
        <dbReference type="ARBA" id="ARBA00002994"/>
    </source>
</evidence>
<dbReference type="EMBL" id="OY726395">
    <property type="protein sequence ID" value="CAJ1583479.1"/>
    <property type="molecule type" value="Genomic_DNA"/>
</dbReference>
<protein>
    <submittedName>
        <fullName evidence="7">Enoyl-CoA hydratase/isomerase family protein</fullName>
    </submittedName>
</protein>
<organism evidence="7 8">
    <name type="scientific">[Mycobacterium] wendilense</name>
    <dbReference type="NCBI Taxonomy" id="3064284"/>
    <lineage>
        <taxon>Bacteria</taxon>
        <taxon>Bacillati</taxon>
        <taxon>Actinomycetota</taxon>
        <taxon>Actinomycetes</taxon>
        <taxon>Mycobacteriales</taxon>
        <taxon>Mycobacteriaceae</taxon>
        <taxon>Mycolicibacter</taxon>
    </lineage>
</organism>
<dbReference type="PANTHER" id="PTHR43802:SF1">
    <property type="entry name" value="IP11341P-RELATED"/>
    <property type="match status" value="1"/>
</dbReference>
<dbReference type="Proteomes" id="UP001190466">
    <property type="component" value="Chromosome"/>
</dbReference>
<dbReference type="PANTHER" id="PTHR43802">
    <property type="entry name" value="ENOYL-COA HYDRATASE"/>
    <property type="match status" value="1"/>
</dbReference>
<reference evidence="7 8" key="1">
    <citation type="submission" date="2023-08" db="EMBL/GenBank/DDBJ databases">
        <authorList>
            <person name="Folkvardsen B D."/>
            <person name="Norman A."/>
        </authorList>
    </citation>
    <scope>NUCLEOTIDE SEQUENCE [LARGE SCALE GENOMIC DNA]</scope>
    <source>
        <strain evidence="7 8">Mu0050</strain>
    </source>
</reference>
<dbReference type="InterPro" id="IPR029045">
    <property type="entry name" value="ClpP/crotonase-like_dom_sf"/>
</dbReference>
<evidence type="ECO:0000256" key="4">
    <source>
        <dbReference type="ARBA" id="ARBA00023709"/>
    </source>
</evidence>
<dbReference type="InterPro" id="IPR001753">
    <property type="entry name" value="Enoyl-CoA_hydra/iso"/>
</dbReference>
<comment type="function">
    <text evidence="1">Could possibly oxidize fatty acids using specific components.</text>
</comment>
<keyword evidence="3" id="KW-0276">Fatty acid metabolism</keyword>
<evidence type="ECO:0000256" key="2">
    <source>
        <dbReference type="ARBA" id="ARBA00005254"/>
    </source>
</evidence>
<evidence type="ECO:0000256" key="5">
    <source>
        <dbReference type="ARBA" id="ARBA00023717"/>
    </source>
</evidence>
<accession>A0ABN9NZM3</accession>
<evidence type="ECO:0000313" key="7">
    <source>
        <dbReference type="EMBL" id="CAJ1583479.1"/>
    </source>
</evidence>
<dbReference type="RefSeq" id="WP_316510052.1">
    <property type="nucleotide sequence ID" value="NZ_OY726395.1"/>
</dbReference>
<sequence>MTTVLETYRQGKVQWLCFNRPNVLNALNTELLNALCEALEAATADPEVRVIAITGAGRAFCAGGDLKFVLGELQGEGNDGPDGVASSVPAFTALRNCPKPVIAAVNGPAVAGGFELLLFCDVLFAAESATFADGHAIYGLLPAGGGAAVLPRRIGTQRAKALLFSGEPVSAATMRDWGMVHEVVPDDQLRATVEQYCTKIADKSPLVLQAMKEVANAAWDHDEDSGLRHEMLLLRNHMNSKDFHEGLTAFTEKRVPVFEGR</sequence>
<dbReference type="PROSITE" id="PS00166">
    <property type="entry name" value="ENOYL_COA_HYDRATASE"/>
    <property type="match status" value="1"/>
</dbReference>
<dbReference type="Gene3D" id="3.90.226.10">
    <property type="entry name" value="2-enoyl-CoA Hydratase, Chain A, domain 1"/>
    <property type="match status" value="1"/>
</dbReference>
<keyword evidence="3" id="KW-0443">Lipid metabolism</keyword>
<proteinExistence type="inferred from homology"/>
<dbReference type="InterPro" id="IPR018376">
    <property type="entry name" value="Enoyl-CoA_hyd/isom_CS"/>
</dbReference>
<dbReference type="CDD" id="cd06558">
    <property type="entry name" value="crotonase-like"/>
    <property type="match status" value="1"/>
</dbReference>
<comment type="similarity">
    <text evidence="2 6">Belongs to the enoyl-CoA hydratase/isomerase family.</text>
</comment>
<keyword evidence="8" id="KW-1185">Reference proteome</keyword>
<dbReference type="Pfam" id="PF00378">
    <property type="entry name" value="ECH_1"/>
    <property type="match status" value="1"/>
</dbReference>
<dbReference type="SUPFAM" id="SSF52096">
    <property type="entry name" value="ClpP/crotonase"/>
    <property type="match status" value="1"/>
</dbReference>
<dbReference type="InterPro" id="IPR014748">
    <property type="entry name" value="Enoyl-CoA_hydra_C"/>
</dbReference>
<evidence type="ECO:0000256" key="3">
    <source>
        <dbReference type="ARBA" id="ARBA00022832"/>
    </source>
</evidence>
<comment type="catalytic activity">
    <reaction evidence="5">
        <text>a 4-saturated-(3S)-3-hydroxyacyl-CoA = a (3E)-enoyl-CoA + H2O</text>
        <dbReference type="Rhea" id="RHEA:20724"/>
        <dbReference type="ChEBI" id="CHEBI:15377"/>
        <dbReference type="ChEBI" id="CHEBI:58521"/>
        <dbReference type="ChEBI" id="CHEBI:137480"/>
        <dbReference type="EC" id="4.2.1.17"/>
    </reaction>
</comment>
<name>A0ABN9NZM3_9MYCO</name>